<name>A0A1I2AZD0_9RHOB</name>
<sequence length="203" mass="21573">MGGLTLWGHRDSGHAAKVALALKLCGLEHRCEVVDIWAPRDSRPAAFLAKSPPGQVPLLEMDGLALSQSGAILLELGTRFGCLGGDSPDGLRRARALLMWEANRIGMCLPQLIEARRPGGDPFPEGAVDWLRGRYAADAAQFDVLLGEGPFFHGAAPGLGDCAIWGYTRWVAKADIAPTAAMADWLARMDALPEAEDAAVAFG</sequence>
<dbReference type="SUPFAM" id="SSF52833">
    <property type="entry name" value="Thioredoxin-like"/>
    <property type="match status" value="1"/>
</dbReference>
<reference evidence="2 3" key="1">
    <citation type="submission" date="2016-10" db="EMBL/GenBank/DDBJ databases">
        <authorList>
            <person name="Varghese N."/>
            <person name="Submissions S."/>
        </authorList>
    </citation>
    <scope>NUCLEOTIDE SEQUENCE [LARGE SCALE GENOMIC DNA]</scope>
    <source>
        <strain evidence="3">YIM D21,KCTC 23444,ACCC 10710</strain>
    </source>
</reference>
<evidence type="ECO:0000313" key="2">
    <source>
        <dbReference type="EMBL" id="SFE49311.1"/>
    </source>
</evidence>
<protein>
    <submittedName>
        <fullName evidence="2">Glutathione S-transferase</fullName>
    </submittedName>
</protein>
<dbReference type="OrthoDB" id="9810080at2"/>
<dbReference type="Pfam" id="PF13409">
    <property type="entry name" value="GST_N_2"/>
    <property type="match status" value="1"/>
</dbReference>
<dbReference type="Gene3D" id="1.20.1050.10">
    <property type="match status" value="1"/>
</dbReference>
<dbReference type="RefSeq" id="WP_149756920.1">
    <property type="nucleotide sequence ID" value="NZ_FOMS01000010.1"/>
</dbReference>
<proteinExistence type="predicted"/>
<dbReference type="Gene3D" id="3.40.30.10">
    <property type="entry name" value="Glutaredoxin"/>
    <property type="match status" value="1"/>
</dbReference>
<evidence type="ECO:0000259" key="1">
    <source>
        <dbReference type="PROSITE" id="PS50404"/>
    </source>
</evidence>
<organism evidence="2 3">
    <name type="scientific">Roseivivax sediminis</name>
    <dbReference type="NCBI Taxonomy" id="936889"/>
    <lineage>
        <taxon>Bacteria</taxon>
        <taxon>Pseudomonadati</taxon>
        <taxon>Pseudomonadota</taxon>
        <taxon>Alphaproteobacteria</taxon>
        <taxon>Rhodobacterales</taxon>
        <taxon>Roseobacteraceae</taxon>
        <taxon>Roseivivax</taxon>
    </lineage>
</organism>
<feature type="domain" description="GST N-terminal" evidence="1">
    <location>
        <begin position="2"/>
        <end position="84"/>
    </location>
</feature>
<dbReference type="AlphaFoldDB" id="A0A1I2AZD0"/>
<dbReference type="PROSITE" id="PS50404">
    <property type="entry name" value="GST_NTER"/>
    <property type="match status" value="1"/>
</dbReference>
<gene>
    <name evidence="2" type="ORF">SAMN04515678_110134</name>
</gene>
<dbReference type="SUPFAM" id="SSF47616">
    <property type="entry name" value="GST C-terminal domain-like"/>
    <property type="match status" value="1"/>
</dbReference>
<keyword evidence="3" id="KW-1185">Reference proteome</keyword>
<dbReference type="PANTHER" id="PTHR44051">
    <property type="entry name" value="GLUTATHIONE S-TRANSFERASE-RELATED"/>
    <property type="match status" value="1"/>
</dbReference>
<dbReference type="PANTHER" id="PTHR44051:SF8">
    <property type="entry name" value="GLUTATHIONE S-TRANSFERASE GSTA"/>
    <property type="match status" value="1"/>
</dbReference>
<dbReference type="InterPro" id="IPR004045">
    <property type="entry name" value="Glutathione_S-Trfase_N"/>
</dbReference>
<dbReference type="EMBL" id="FOMS01000010">
    <property type="protein sequence ID" value="SFE49311.1"/>
    <property type="molecule type" value="Genomic_DNA"/>
</dbReference>
<keyword evidence="2" id="KW-0808">Transferase</keyword>
<dbReference type="InterPro" id="IPR036249">
    <property type="entry name" value="Thioredoxin-like_sf"/>
</dbReference>
<evidence type="ECO:0000313" key="3">
    <source>
        <dbReference type="Proteomes" id="UP000325289"/>
    </source>
</evidence>
<dbReference type="InterPro" id="IPR036282">
    <property type="entry name" value="Glutathione-S-Trfase_C_sf"/>
</dbReference>
<accession>A0A1I2AZD0</accession>
<dbReference type="GO" id="GO:0016740">
    <property type="term" value="F:transferase activity"/>
    <property type="evidence" value="ECO:0007669"/>
    <property type="project" value="UniProtKB-KW"/>
</dbReference>
<dbReference type="Proteomes" id="UP000325289">
    <property type="component" value="Unassembled WGS sequence"/>
</dbReference>